<dbReference type="FunFam" id="3.30.200.20:FF:000039">
    <property type="entry name" value="receptor-like protein kinase FERONIA"/>
    <property type="match status" value="1"/>
</dbReference>
<feature type="domain" description="U-box" evidence="15">
    <location>
        <begin position="828"/>
        <end position="899"/>
    </location>
</feature>
<dbReference type="InterPro" id="IPR014729">
    <property type="entry name" value="Rossmann-like_a/b/a_fold"/>
</dbReference>
<dbReference type="Pfam" id="PF00069">
    <property type="entry name" value="Pkinase"/>
    <property type="match status" value="1"/>
</dbReference>
<feature type="region of interest" description="Disordered" evidence="13">
    <location>
        <begin position="221"/>
        <end position="255"/>
    </location>
</feature>
<evidence type="ECO:0000259" key="15">
    <source>
        <dbReference type="PROSITE" id="PS51698"/>
    </source>
</evidence>
<evidence type="ECO:0000313" key="17">
    <source>
        <dbReference type="Proteomes" id="UP001172457"/>
    </source>
</evidence>
<evidence type="ECO:0000256" key="2">
    <source>
        <dbReference type="ARBA" id="ARBA00003861"/>
    </source>
</evidence>
<dbReference type="InterPro" id="IPR017441">
    <property type="entry name" value="Protein_kinase_ATP_BS"/>
</dbReference>
<dbReference type="Gene3D" id="3.40.50.620">
    <property type="entry name" value="HUPs"/>
    <property type="match status" value="1"/>
</dbReference>
<keyword evidence="8" id="KW-0418">Kinase</keyword>
<organism evidence="16 17">
    <name type="scientific">Centaurea solstitialis</name>
    <name type="common">yellow star-thistle</name>
    <dbReference type="NCBI Taxonomy" id="347529"/>
    <lineage>
        <taxon>Eukaryota</taxon>
        <taxon>Viridiplantae</taxon>
        <taxon>Streptophyta</taxon>
        <taxon>Embryophyta</taxon>
        <taxon>Tracheophyta</taxon>
        <taxon>Spermatophyta</taxon>
        <taxon>Magnoliopsida</taxon>
        <taxon>eudicotyledons</taxon>
        <taxon>Gunneridae</taxon>
        <taxon>Pentapetalae</taxon>
        <taxon>asterids</taxon>
        <taxon>campanulids</taxon>
        <taxon>Asterales</taxon>
        <taxon>Asteraceae</taxon>
        <taxon>Carduoideae</taxon>
        <taxon>Cardueae</taxon>
        <taxon>Centaureinae</taxon>
        <taxon>Centaurea</taxon>
    </lineage>
</organism>
<dbReference type="EC" id="2.3.2.27" evidence="4"/>
<feature type="coiled-coil region" evidence="12">
    <location>
        <begin position="370"/>
        <end position="516"/>
    </location>
</feature>
<dbReference type="CDD" id="cd01989">
    <property type="entry name" value="USP_STK_Ubox_N"/>
    <property type="match status" value="1"/>
</dbReference>
<dbReference type="GO" id="GO:0061630">
    <property type="term" value="F:ubiquitin protein ligase activity"/>
    <property type="evidence" value="ECO:0007669"/>
    <property type="project" value="UniProtKB-EC"/>
</dbReference>
<dbReference type="InterPro" id="IPR008271">
    <property type="entry name" value="Ser/Thr_kinase_AS"/>
</dbReference>
<dbReference type="SUPFAM" id="SSF52402">
    <property type="entry name" value="Adenine nucleotide alpha hydrolases-like"/>
    <property type="match status" value="1"/>
</dbReference>
<keyword evidence="7 11" id="KW-0547">Nucleotide-binding</keyword>
<dbReference type="Pfam" id="PF04564">
    <property type="entry name" value="U-box"/>
    <property type="match status" value="1"/>
</dbReference>
<evidence type="ECO:0000256" key="5">
    <source>
        <dbReference type="ARBA" id="ARBA00022527"/>
    </source>
</evidence>
<feature type="binding site" evidence="11">
    <location>
        <position position="572"/>
    </location>
    <ligand>
        <name>ATP</name>
        <dbReference type="ChEBI" id="CHEBI:30616"/>
    </ligand>
</feature>
<keyword evidence="9" id="KW-0833">Ubl conjugation pathway</keyword>
<dbReference type="SMART" id="SM00504">
    <property type="entry name" value="Ubox"/>
    <property type="match status" value="1"/>
</dbReference>
<evidence type="ECO:0000313" key="16">
    <source>
        <dbReference type="EMBL" id="KAJ9555884.1"/>
    </source>
</evidence>
<comment type="catalytic activity">
    <reaction evidence="1">
        <text>S-ubiquitinyl-[E2 ubiquitin-conjugating enzyme]-L-cysteine + [acceptor protein]-L-lysine = [E2 ubiquitin-conjugating enzyme]-L-cysteine + N(6)-ubiquitinyl-[acceptor protein]-L-lysine.</text>
        <dbReference type="EC" id="2.3.2.27"/>
    </reaction>
</comment>
<dbReference type="InterPro" id="IPR003613">
    <property type="entry name" value="Ubox_domain"/>
</dbReference>
<protein>
    <recommendedName>
        <fullName evidence="4">RING-type E3 ubiquitin transferase</fullName>
        <ecNumber evidence="4">2.3.2.27</ecNumber>
    </recommendedName>
</protein>
<dbReference type="PROSITE" id="PS00107">
    <property type="entry name" value="PROTEIN_KINASE_ATP"/>
    <property type="match status" value="1"/>
</dbReference>
<dbReference type="PANTHER" id="PTHR45647">
    <property type="entry name" value="OS02G0152300 PROTEIN"/>
    <property type="match status" value="1"/>
</dbReference>
<dbReference type="AlphaFoldDB" id="A0AA38T7Q0"/>
<evidence type="ECO:0000256" key="9">
    <source>
        <dbReference type="ARBA" id="ARBA00022786"/>
    </source>
</evidence>
<dbReference type="SUPFAM" id="SSF56112">
    <property type="entry name" value="Protein kinase-like (PK-like)"/>
    <property type="match status" value="1"/>
</dbReference>
<keyword evidence="5" id="KW-0723">Serine/threonine-protein kinase</keyword>
<feature type="region of interest" description="Disordered" evidence="13">
    <location>
        <begin position="299"/>
        <end position="319"/>
    </location>
</feature>
<keyword evidence="17" id="KW-1185">Reference proteome</keyword>
<dbReference type="GO" id="GO:0005524">
    <property type="term" value="F:ATP binding"/>
    <property type="evidence" value="ECO:0007669"/>
    <property type="project" value="UniProtKB-UniRule"/>
</dbReference>
<dbReference type="Gene3D" id="3.30.40.10">
    <property type="entry name" value="Zinc/RING finger domain, C3HC4 (zinc finger)"/>
    <property type="match status" value="1"/>
</dbReference>
<dbReference type="SMART" id="SM00220">
    <property type="entry name" value="S_TKc"/>
    <property type="match status" value="1"/>
</dbReference>
<keyword evidence="12" id="KW-0175">Coiled coil</keyword>
<evidence type="ECO:0000259" key="14">
    <source>
        <dbReference type="PROSITE" id="PS50011"/>
    </source>
</evidence>
<dbReference type="InterPro" id="IPR013083">
    <property type="entry name" value="Znf_RING/FYVE/PHD"/>
</dbReference>
<feature type="compositionally biased region" description="Polar residues" evidence="13">
    <location>
        <begin position="221"/>
        <end position="231"/>
    </location>
</feature>
<evidence type="ECO:0000256" key="6">
    <source>
        <dbReference type="ARBA" id="ARBA00022679"/>
    </source>
</evidence>
<dbReference type="GO" id="GO:0004674">
    <property type="term" value="F:protein serine/threonine kinase activity"/>
    <property type="evidence" value="ECO:0007669"/>
    <property type="project" value="UniProtKB-KW"/>
</dbReference>
<dbReference type="PROSITE" id="PS00108">
    <property type="entry name" value="PROTEIN_KINASE_ST"/>
    <property type="match status" value="1"/>
</dbReference>
<dbReference type="PROSITE" id="PS50011">
    <property type="entry name" value="PROTEIN_KINASE_DOM"/>
    <property type="match status" value="1"/>
</dbReference>
<evidence type="ECO:0000256" key="3">
    <source>
        <dbReference type="ARBA" id="ARBA00004906"/>
    </source>
</evidence>
<proteinExistence type="predicted"/>
<name>A0AA38T7Q0_9ASTR</name>
<reference evidence="16" key="1">
    <citation type="submission" date="2023-03" db="EMBL/GenBank/DDBJ databases">
        <title>Chromosome-scale reference genome and RAD-based genetic map of yellow starthistle (Centaurea solstitialis) reveal putative structural variation and QTLs associated with invader traits.</title>
        <authorList>
            <person name="Reatini B."/>
            <person name="Cang F.A."/>
            <person name="Jiang Q."/>
            <person name="Mckibben M.T.W."/>
            <person name="Barker M.S."/>
            <person name="Rieseberg L.H."/>
            <person name="Dlugosch K.M."/>
        </authorList>
    </citation>
    <scope>NUCLEOTIDE SEQUENCE</scope>
    <source>
        <strain evidence="16">CAN-66</strain>
        <tissue evidence="16">Leaf</tissue>
    </source>
</reference>
<comment type="caution">
    <text evidence="16">The sequence shown here is derived from an EMBL/GenBank/DDBJ whole genome shotgun (WGS) entry which is preliminary data.</text>
</comment>
<gene>
    <name evidence="16" type="ORF">OSB04_010498</name>
</gene>
<dbReference type="InterPro" id="IPR000719">
    <property type="entry name" value="Prot_kinase_dom"/>
</dbReference>
<evidence type="ECO:0000256" key="13">
    <source>
        <dbReference type="SAM" id="MobiDB-lite"/>
    </source>
</evidence>
<evidence type="ECO:0000256" key="8">
    <source>
        <dbReference type="ARBA" id="ARBA00022777"/>
    </source>
</evidence>
<dbReference type="PANTHER" id="PTHR45647:SF100">
    <property type="entry name" value="U-BOX DOMAIN-CONTAINING PROTEIN 33"/>
    <property type="match status" value="1"/>
</dbReference>
<dbReference type="CDD" id="cd16655">
    <property type="entry name" value="RING-Ubox_WDSUB1-like"/>
    <property type="match status" value="1"/>
</dbReference>
<dbReference type="Gene3D" id="1.10.510.10">
    <property type="entry name" value="Transferase(Phosphotransferase) domain 1"/>
    <property type="match status" value="1"/>
</dbReference>
<sequence length="899" mass="101545">MPVVGSASAQGGRRIDQIRYPVVDNSEIMEIRAEIVEETPSREVEDKVYVAVGKDLKESQLILRWALHNSGGRQICLLHVHPPAEKIPIMGTKFRANQLEAHQVKAFHDEERQKMHQLLDKYKDICQEAGVCVEVLYIEMDSIEKGIVELIFQHNVRRLVMGAAADRQYSRRMQDIKSKKAIYVRLHAAPSCQIQFICKGKVIFTRQARLSGIGASISSPTLLPNTNSVTNSDSGQSSLRSRSVNEAQNTRSRINGLTPEYHRVMSDIRGTTRRHVVASPNENLEATTPMMNRLSVGRTSDEWSGMSQRSPSVGSRLSTCSSDLVDDSGLIPYATSESGEIRADYGDVRGFIEDIHRPSPPSVLQERSMHDELYDQLEQAMAEADNSRRDAFEESIRRRNAEKDAMEAKRRVKRSETLYADELRRRQEIDEELERTKEEHENIKRELDEIAEELRMAIEQKSFLESQVADFDQTVQDLEQKMFSAVELLQNYKKERDELQVECDDALRSLEEMREKQADEASSSSTSQFYTEFLFSEIKDATCNFDSSLKIGEGGYGSIFRGFLRHTEVAIKMLNSHSMQGSSEFYQEVNVLSKLRHPNLVTLIGACPDAWIIVYEYLSGGSLEDRLSCKDNTPPLSWQNRIRIAAELCSVLIFLHSCGIVHGDLKPANLLLDKNLVSKLSDFGICRVLSETEFSTNNTSRCCRTDPKGTFVYMDPEFLSTGELTPKSDTYSFGIILLRLLTGRSALGLTKEVQYALNKENLKEILDPTAGDWPFVQAQQLALLAMNCCDVARKNRPDLAAEAWKVLEPMRVSCGLSSFRFGAEGQCQIPHYFNCPIFQEIMQDPVVAADGYTYEAEALRGWLDSGHNTSPMTNLELANSNLVPNHALRSAIQEWLQQS</sequence>
<feature type="compositionally biased region" description="Low complexity" evidence="13">
    <location>
        <begin position="232"/>
        <end position="242"/>
    </location>
</feature>
<evidence type="ECO:0000256" key="7">
    <source>
        <dbReference type="ARBA" id="ARBA00022741"/>
    </source>
</evidence>
<comment type="function">
    <text evidence="2">Functions as an E3 ubiquitin ligase.</text>
</comment>
<dbReference type="Gene3D" id="3.30.200.20">
    <property type="entry name" value="Phosphorylase Kinase, domain 1"/>
    <property type="match status" value="1"/>
</dbReference>
<evidence type="ECO:0000256" key="10">
    <source>
        <dbReference type="ARBA" id="ARBA00022840"/>
    </source>
</evidence>
<evidence type="ECO:0000256" key="11">
    <source>
        <dbReference type="PROSITE-ProRule" id="PRU10141"/>
    </source>
</evidence>
<feature type="compositionally biased region" description="Polar residues" evidence="13">
    <location>
        <begin position="305"/>
        <end position="319"/>
    </location>
</feature>
<keyword evidence="10 11" id="KW-0067">ATP-binding</keyword>
<dbReference type="GO" id="GO:0016567">
    <property type="term" value="P:protein ubiquitination"/>
    <property type="evidence" value="ECO:0007669"/>
    <property type="project" value="InterPro"/>
</dbReference>
<feature type="domain" description="Protein kinase" evidence="14">
    <location>
        <begin position="545"/>
        <end position="811"/>
    </location>
</feature>
<dbReference type="InterPro" id="IPR051348">
    <property type="entry name" value="U-box_ubiquitin_ligases"/>
</dbReference>
<evidence type="ECO:0000256" key="12">
    <source>
        <dbReference type="SAM" id="Coils"/>
    </source>
</evidence>
<dbReference type="EMBL" id="JARYMX010000003">
    <property type="protein sequence ID" value="KAJ9555884.1"/>
    <property type="molecule type" value="Genomic_DNA"/>
</dbReference>
<dbReference type="PROSITE" id="PS51698">
    <property type="entry name" value="U_BOX"/>
    <property type="match status" value="1"/>
</dbReference>
<evidence type="ECO:0000256" key="4">
    <source>
        <dbReference type="ARBA" id="ARBA00012483"/>
    </source>
</evidence>
<keyword evidence="6" id="KW-0808">Transferase</keyword>
<dbReference type="Proteomes" id="UP001172457">
    <property type="component" value="Chromosome 3"/>
</dbReference>
<dbReference type="SUPFAM" id="SSF57850">
    <property type="entry name" value="RING/U-box"/>
    <property type="match status" value="1"/>
</dbReference>
<comment type="pathway">
    <text evidence="3">Protein modification; protein ubiquitination.</text>
</comment>
<accession>A0AA38T7Q0</accession>
<feature type="compositionally biased region" description="Polar residues" evidence="13">
    <location>
        <begin position="244"/>
        <end position="255"/>
    </location>
</feature>
<evidence type="ECO:0000256" key="1">
    <source>
        <dbReference type="ARBA" id="ARBA00000900"/>
    </source>
</evidence>
<dbReference type="InterPro" id="IPR011009">
    <property type="entry name" value="Kinase-like_dom_sf"/>
</dbReference>